<dbReference type="AlphaFoldDB" id="A0A6J4SIY2"/>
<evidence type="ECO:0000256" key="5">
    <source>
        <dbReference type="ARBA" id="ARBA00022801"/>
    </source>
</evidence>
<name>A0A6J4SIY2_9ACTN</name>
<feature type="domain" description="AB hydrolase-1" evidence="9">
    <location>
        <begin position="26"/>
        <end position="278"/>
    </location>
</feature>
<dbReference type="GO" id="GO:0004177">
    <property type="term" value="F:aminopeptidase activity"/>
    <property type="evidence" value="ECO:0007669"/>
    <property type="project" value="UniProtKB-KW"/>
</dbReference>
<organism evidence="10">
    <name type="scientific">uncultured Solirubrobacteraceae bacterium</name>
    <dbReference type="NCBI Taxonomy" id="1162706"/>
    <lineage>
        <taxon>Bacteria</taxon>
        <taxon>Bacillati</taxon>
        <taxon>Actinomycetota</taxon>
        <taxon>Thermoleophilia</taxon>
        <taxon>Solirubrobacterales</taxon>
        <taxon>Solirubrobacteraceae</taxon>
        <taxon>environmental samples</taxon>
    </lineage>
</organism>
<dbReference type="InterPro" id="IPR000073">
    <property type="entry name" value="AB_hydrolase_1"/>
</dbReference>
<dbReference type="GO" id="GO:0006508">
    <property type="term" value="P:proteolysis"/>
    <property type="evidence" value="ECO:0007669"/>
    <property type="project" value="InterPro"/>
</dbReference>
<evidence type="ECO:0000256" key="1">
    <source>
        <dbReference type="ARBA" id="ARBA00001585"/>
    </source>
</evidence>
<dbReference type="PRINTS" id="PR00111">
    <property type="entry name" value="ABHYDROLASE"/>
</dbReference>
<reference evidence="10" key="1">
    <citation type="submission" date="2020-02" db="EMBL/GenBank/DDBJ databases">
        <authorList>
            <person name="Meier V. D."/>
        </authorList>
    </citation>
    <scope>NUCLEOTIDE SEQUENCE</scope>
    <source>
        <strain evidence="10">AVDCRST_MAG13</strain>
    </source>
</reference>
<feature type="active site" evidence="8">
    <location>
        <position position="244"/>
    </location>
</feature>
<evidence type="ECO:0000313" key="10">
    <source>
        <dbReference type="EMBL" id="CAA9500235.1"/>
    </source>
</evidence>
<dbReference type="PANTHER" id="PTHR43194:SF2">
    <property type="entry name" value="PEROXISOMAL MEMBRANE PROTEIN LPX1"/>
    <property type="match status" value="1"/>
</dbReference>
<accession>A0A6J4SIY2</accession>
<comment type="catalytic activity">
    <reaction evidence="1">
        <text>Release of N-terminal proline from a peptide.</text>
        <dbReference type="EC" id="3.4.11.5"/>
    </reaction>
</comment>
<feature type="active site" description="Proton donor" evidence="8">
    <location>
        <position position="271"/>
    </location>
</feature>
<evidence type="ECO:0000256" key="7">
    <source>
        <dbReference type="PIRNR" id="PIRNR005539"/>
    </source>
</evidence>
<evidence type="ECO:0000256" key="3">
    <source>
        <dbReference type="ARBA" id="ARBA00012568"/>
    </source>
</evidence>
<keyword evidence="10" id="KW-0645">Protease</keyword>
<evidence type="ECO:0000256" key="2">
    <source>
        <dbReference type="ARBA" id="ARBA00010088"/>
    </source>
</evidence>
<dbReference type="EMBL" id="CADCVO010000353">
    <property type="protein sequence ID" value="CAA9500235.1"/>
    <property type="molecule type" value="Genomic_DNA"/>
</dbReference>
<feature type="active site" description="Nucleophile" evidence="8">
    <location>
        <position position="104"/>
    </location>
</feature>
<dbReference type="InterPro" id="IPR050228">
    <property type="entry name" value="Carboxylesterase_BioH"/>
</dbReference>
<comment type="similarity">
    <text evidence="2 7">Belongs to the peptidase S33 family.</text>
</comment>
<dbReference type="NCBIfam" id="TIGR01250">
    <property type="entry name" value="pro_imino_pep_2"/>
    <property type="match status" value="1"/>
</dbReference>
<dbReference type="InterPro" id="IPR005945">
    <property type="entry name" value="Pro_imino_pep"/>
</dbReference>
<dbReference type="Gene3D" id="3.40.50.1820">
    <property type="entry name" value="alpha/beta hydrolase"/>
    <property type="match status" value="1"/>
</dbReference>
<dbReference type="InterPro" id="IPR002410">
    <property type="entry name" value="Peptidase_S33"/>
</dbReference>
<gene>
    <name evidence="10" type="ORF">AVDCRST_MAG13-2203</name>
</gene>
<keyword evidence="10" id="KW-0031">Aminopeptidase</keyword>
<evidence type="ECO:0000256" key="8">
    <source>
        <dbReference type="PIRSR" id="PIRSR005539-1"/>
    </source>
</evidence>
<dbReference type="SUPFAM" id="SSF53474">
    <property type="entry name" value="alpha/beta-Hydrolases"/>
    <property type="match status" value="1"/>
</dbReference>
<evidence type="ECO:0000259" key="9">
    <source>
        <dbReference type="Pfam" id="PF00561"/>
    </source>
</evidence>
<keyword evidence="5 7" id="KW-0378">Hydrolase</keyword>
<proteinExistence type="inferred from homology"/>
<dbReference type="EC" id="3.4.11.5" evidence="3"/>
<dbReference type="PIRSF" id="PIRSF005539">
    <property type="entry name" value="Pept_S33_TRI_F1"/>
    <property type="match status" value="1"/>
</dbReference>
<sequence>MAELRWGDGLTTWYEVAGEGGGGRAPVVVCHGGPGATHDYVRSIANLARDGRQVVLYDQVGNGRSQHLPDAPADFWTVELFRRELHALVDHLGWRGGYHVVGQSWGGMLAMEHALERPAGLRSIVVADSPASMTLWVAEANRLRAELPADVQEALTRHEAAGTTDDPAYHAAMDVFYRRHVCRLDPWPDEVLRSFAQMEEDPTVYGTMNGPSEFHVIGTIRDWDITERLPEIAVPTLLVSGRHDEATPRIVGEIRDRIPGSEWVLFEQSSHMPHVEEPEAFLEAVGAFLERADRRAA</sequence>
<dbReference type="Pfam" id="PF00561">
    <property type="entry name" value="Abhydrolase_1"/>
    <property type="match status" value="1"/>
</dbReference>
<protein>
    <recommendedName>
        <fullName evidence="4">Proline iminopeptidase</fullName>
        <ecNumber evidence="3">3.4.11.5</ecNumber>
    </recommendedName>
    <alternativeName>
        <fullName evidence="6">Prolyl aminopeptidase</fullName>
    </alternativeName>
</protein>
<evidence type="ECO:0000256" key="6">
    <source>
        <dbReference type="ARBA" id="ARBA00029605"/>
    </source>
</evidence>
<evidence type="ECO:0000256" key="4">
    <source>
        <dbReference type="ARBA" id="ARBA00021843"/>
    </source>
</evidence>
<dbReference type="InterPro" id="IPR029058">
    <property type="entry name" value="AB_hydrolase_fold"/>
</dbReference>
<dbReference type="PRINTS" id="PR00793">
    <property type="entry name" value="PROAMNOPTASE"/>
</dbReference>
<dbReference type="PANTHER" id="PTHR43194">
    <property type="entry name" value="HYDROLASE ALPHA/BETA FOLD FAMILY"/>
    <property type="match status" value="1"/>
</dbReference>